<dbReference type="GO" id="GO:0017176">
    <property type="term" value="F:phosphatidylinositol N-acetylglucosaminyltransferase activity"/>
    <property type="evidence" value="ECO:0007669"/>
    <property type="project" value="TreeGrafter"/>
</dbReference>
<feature type="compositionally biased region" description="Basic residues" evidence="2">
    <location>
        <begin position="89"/>
        <end position="99"/>
    </location>
</feature>
<feature type="region of interest" description="Disordered" evidence="2">
    <location>
        <begin position="235"/>
        <end position="284"/>
    </location>
</feature>
<dbReference type="Pfam" id="PF08288">
    <property type="entry name" value="PIGA"/>
    <property type="match status" value="1"/>
</dbReference>
<proteinExistence type="predicted"/>
<keyword evidence="3" id="KW-0812">Transmembrane</keyword>
<reference evidence="6" key="1">
    <citation type="submission" date="2021-01" db="EMBL/GenBank/DDBJ databases">
        <authorList>
            <person name="Corre E."/>
            <person name="Pelletier E."/>
            <person name="Niang G."/>
            <person name="Scheremetjew M."/>
            <person name="Finn R."/>
            <person name="Kale V."/>
            <person name="Holt S."/>
            <person name="Cochrane G."/>
            <person name="Meng A."/>
            <person name="Brown T."/>
            <person name="Cohen L."/>
        </authorList>
    </citation>
    <scope>NUCLEOTIDE SEQUENCE</scope>
    <source>
        <strain evidence="6">Isolate 1302-5</strain>
    </source>
</reference>
<evidence type="ECO:0000259" key="5">
    <source>
        <dbReference type="Pfam" id="PF08288"/>
    </source>
</evidence>
<dbReference type="GO" id="GO:0006506">
    <property type="term" value="P:GPI anchor biosynthetic process"/>
    <property type="evidence" value="ECO:0007669"/>
    <property type="project" value="InterPro"/>
</dbReference>
<feature type="domain" description="PIGA GPI anchor biosynthesis" evidence="5">
    <location>
        <begin position="97"/>
        <end position="182"/>
    </location>
</feature>
<feature type="region of interest" description="Disordered" evidence="2">
    <location>
        <begin position="71"/>
        <end position="99"/>
    </location>
</feature>
<dbReference type="PANTHER" id="PTHR45871">
    <property type="entry name" value="N-ACETYLGLUCOSAMINYL-PHOSPHATIDYLINOSITOL BIOSYNTHETIC PROTEIN"/>
    <property type="match status" value="1"/>
</dbReference>
<evidence type="ECO:0000256" key="3">
    <source>
        <dbReference type="SAM" id="Phobius"/>
    </source>
</evidence>
<keyword evidence="1" id="KW-0808">Transferase</keyword>
<feature type="compositionally biased region" description="Acidic residues" evidence="2">
    <location>
        <begin position="253"/>
        <end position="267"/>
    </location>
</feature>
<sequence length="554" mass="60151">MTTTDDDSPPGAIASALPSDVHFRSPRRRHRIALVCDFFYPRLGGVENHLFSLAYHLSRLGHKVVIVTHSYGGPPPEKKKSGQAEGDGKRRRRGGTRRTGVRYLPGPVKVYHCPILPVVDGDALPTFTASFPLLRHIFVRERIEVVHSHQATSTLANEALCYGAELGLATVYTDHSLFGFDDVASLILNRVLKLTLSLAAEVICVSHTCRDNLILRAHLDPGRVSVIPNAVDPGKFIPAPRGSSNERRRESGEGGEVDTVDREEEDFSSASVGGEDDGGGTDSEVKAGERITVVVVSRLVYRKGVDLLVSIIPTICAAHPTVDFLVGGDGPKRLDLEEMVEREALQDRVAFLGSVPHSSVRDVLVRGDIFLNCSLTESFCIAILEAACCGLYVVSTDVGGVPEVLPPEMRALAGPDASDLAGALSGAIESKTGAGAPDPWEVHERVRGMYSWGSVARTTAEVYDRAREEGAPFTFLERMARYKSTGGLAGWVAFVLGVTLHFYRIVVEWWQPLNTIDVVPDLPNYYDGTEYLIGKKEGGEVVSKDNIDGEAQKN</sequence>
<evidence type="ECO:0008006" key="7">
    <source>
        <dbReference type="Google" id="ProtNLM"/>
    </source>
</evidence>
<evidence type="ECO:0000259" key="4">
    <source>
        <dbReference type="Pfam" id="PF00534"/>
    </source>
</evidence>
<dbReference type="Pfam" id="PF00534">
    <property type="entry name" value="Glycos_transf_1"/>
    <property type="match status" value="1"/>
</dbReference>
<organism evidence="6">
    <name type="scientific">Odontella aurita</name>
    <dbReference type="NCBI Taxonomy" id="265563"/>
    <lineage>
        <taxon>Eukaryota</taxon>
        <taxon>Sar</taxon>
        <taxon>Stramenopiles</taxon>
        <taxon>Ochrophyta</taxon>
        <taxon>Bacillariophyta</taxon>
        <taxon>Mediophyceae</taxon>
        <taxon>Biddulphiophycidae</taxon>
        <taxon>Eupodiscales</taxon>
        <taxon>Odontellaceae</taxon>
        <taxon>Odontella</taxon>
    </lineage>
</organism>
<dbReference type="GO" id="GO:0000506">
    <property type="term" value="C:glycosylphosphatidylinositol-N-acetylglucosaminyltransferase (GPI-GnT) complex"/>
    <property type="evidence" value="ECO:0007669"/>
    <property type="project" value="TreeGrafter"/>
</dbReference>
<keyword evidence="3" id="KW-1133">Transmembrane helix</keyword>
<keyword evidence="1" id="KW-0328">Glycosyltransferase</keyword>
<evidence type="ECO:0000256" key="1">
    <source>
        <dbReference type="ARBA" id="ARBA00022676"/>
    </source>
</evidence>
<dbReference type="InterPro" id="IPR013234">
    <property type="entry name" value="PIGA_GPI_anchor_biosynthesis"/>
</dbReference>
<evidence type="ECO:0000313" key="6">
    <source>
        <dbReference type="EMBL" id="CAE2202856.1"/>
    </source>
</evidence>
<feature type="domain" description="Glycosyl transferase family 1" evidence="4">
    <location>
        <begin position="285"/>
        <end position="424"/>
    </location>
</feature>
<feature type="compositionally biased region" description="Basic and acidic residues" evidence="2">
    <location>
        <begin position="76"/>
        <end position="88"/>
    </location>
</feature>
<accession>A0A7S4HLI2</accession>
<gene>
    <name evidence="6" type="ORF">OAUR00152_LOCUS1445</name>
</gene>
<dbReference type="Gene3D" id="3.40.50.2000">
    <property type="entry name" value="Glycogen Phosphorylase B"/>
    <property type="match status" value="2"/>
</dbReference>
<name>A0A7S4HLI2_9STRA</name>
<dbReference type="InterPro" id="IPR001296">
    <property type="entry name" value="Glyco_trans_1"/>
</dbReference>
<dbReference type="PANTHER" id="PTHR45871:SF1">
    <property type="entry name" value="PHOSPHATIDYLINOSITOL N-ACETYLGLUCOSAMINYLTRANSFERASE SUBUNIT A"/>
    <property type="match status" value="1"/>
</dbReference>
<feature type="transmembrane region" description="Helical" evidence="3">
    <location>
        <begin position="488"/>
        <end position="506"/>
    </location>
</feature>
<keyword evidence="3" id="KW-0472">Membrane</keyword>
<dbReference type="EMBL" id="HBKQ01002167">
    <property type="protein sequence ID" value="CAE2202856.1"/>
    <property type="molecule type" value="Transcribed_RNA"/>
</dbReference>
<protein>
    <recommendedName>
        <fullName evidence="7">Phosphatidylinositol N-acetylglucosaminyltransferase</fullName>
    </recommendedName>
</protein>
<dbReference type="AlphaFoldDB" id="A0A7S4HLI2"/>
<dbReference type="SUPFAM" id="SSF53756">
    <property type="entry name" value="UDP-Glycosyltransferase/glycogen phosphorylase"/>
    <property type="match status" value="1"/>
</dbReference>
<evidence type="ECO:0000256" key="2">
    <source>
        <dbReference type="SAM" id="MobiDB-lite"/>
    </source>
</evidence>